<feature type="domain" description="Glycosyl transferase 48" evidence="2">
    <location>
        <begin position="37"/>
        <end position="82"/>
    </location>
</feature>
<evidence type="ECO:0000313" key="4">
    <source>
        <dbReference type="Proteomes" id="UP001179952"/>
    </source>
</evidence>
<dbReference type="Pfam" id="PF02364">
    <property type="entry name" value="Glucan_synthase"/>
    <property type="match status" value="2"/>
</dbReference>
<dbReference type="GO" id="GO:0006075">
    <property type="term" value="P:(1-&gt;3)-beta-D-glucan biosynthetic process"/>
    <property type="evidence" value="ECO:0007669"/>
    <property type="project" value="InterPro"/>
</dbReference>
<comment type="caution">
    <text evidence="3">The sequence shown here is derived from an EMBL/GenBank/DDBJ whole genome shotgun (WGS) entry which is preliminary data.</text>
</comment>
<dbReference type="Proteomes" id="UP001179952">
    <property type="component" value="Unassembled WGS sequence"/>
</dbReference>
<evidence type="ECO:0000313" key="3">
    <source>
        <dbReference type="EMBL" id="KAK1274726.1"/>
    </source>
</evidence>
<evidence type="ECO:0000256" key="1">
    <source>
        <dbReference type="SAM" id="MobiDB-lite"/>
    </source>
</evidence>
<dbReference type="PANTHER" id="PTHR12741:SF106">
    <property type="entry name" value="CALLOSE SYNTHASE 5"/>
    <property type="match status" value="1"/>
</dbReference>
<feature type="domain" description="Glycosyl transferase 48" evidence="2">
    <location>
        <begin position="144"/>
        <end position="246"/>
    </location>
</feature>
<reference evidence="3" key="1">
    <citation type="journal article" date="2023" name="Nat. Commun.">
        <title>Diploid and tetraploid genomes of Acorus and the evolution of monocots.</title>
        <authorList>
            <person name="Ma L."/>
            <person name="Liu K.W."/>
            <person name="Li Z."/>
            <person name="Hsiao Y.Y."/>
            <person name="Qi Y."/>
            <person name="Fu T."/>
            <person name="Tang G.D."/>
            <person name="Zhang D."/>
            <person name="Sun W.H."/>
            <person name="Liu D.K."/>
            <person name="Li Y."/>
            <person name="Chen G.Z."/>
            <person name="Liu X.D."/>
            <person name="Liao X.Y."/>
            <person name="Jiang Y.T."/>
            <person name="Yu X."/>
            <person name="Hao Y."/>
            <person name="Huang J."/>
            <person name="Zhao X.W."/>
            <person name="Ke S."/>
            <person name="Chen Y.Y."/>
            <person name="Wu W.L."/>
            <person name="Hsu J.L."/>
            <person name="Lin Y.F."/>
            <person name="Huang M.D."/>
            <person name="Li C.Y."/>
            <person name="Huang L."/>
            <person name="Wang Z.W."/>
            <person name="Zhao X."/>
            <person name="Zhong W.Y."/>
            <person name="Peng D.H."/>
            <person name="Ahmad S."/>
            <person name="Lan S."/>
            <person name="Zhang J.S."/>
            <person name="Tsai W.C."/>
            <person name="Van de Peer Y."/>
            <person name="Liu Z.J."/>
        </authorList>
    </citation>
    <scope>NUCLEOTIDE SEQUENCE</scope>
    <source>
        <strain evidence="3">SCP</strain>
    </source>
</reference>
<keyword evidence="4" id="KW-1185">Reference proteome</keyword>
<feature type="compositionally biased region" description="Basic and acidic residues" evidence="1">
    <location>
        <begin position="390"/>
        <end position="401"/>
    </location>
</feature>
<proteinExistence type="predicted"/>
<feature type="region of interest" description="Disordered" evidence="1">
    <location>
        <begin position="390"/>
        <end position="425"/>
    </location>
</feature>
<organism evidence="3 4">
    <name type="scientific">Acorus gramineus</name>
    <name type="common">Dwarf sweet flag</name>
    <dbReference type="NCBI Taxonomy" id="55184"/>
    <lineage>
        <taxon>Eukaryota</taxon>
        <taxon>Viridiplantae</taxon>
        <taxon>Streptophyta</taxon>
        <taxon>Embryophyta</taxon>
        <taxon>Tracheophyta</taxon>
        <taxon>Spermatophyta</taxon>
        <taxon>Magnoliopsida</taxon>
        <taxon>Liliopsida</taxon>
        <taxon>Acoraceae</taxon>
        <taxon>Acorus</taxon>
    </lineage>
</organism>
<sequence>MGMDSMVQVYFSVLAKSVGNVDQVFKNAITSLMDSNISSCEQIIYDIWLPGSPKLGEGKPENQNHAIIFSRGECLQTIDMNQVSQQNSAPDLSDNQQRSASLLAQDNYLEEDSKMRNLLQEFKRDHGIPPPTTLDVHEHIFTRKVHFHYGHPDVFDRIFHITRGGISKASRGFNSTLRCGNVTYHEYIQVGKGRVVGINQISLIEAKVASGNGEQMLTRDMYCLGQRLDLVQMLSCYFTMVGFYISSRPSSSRHIRPTERTGRALHEPLINAISVEAVIATREDPTQLPPLEIFHADRAVASTPSNRETVDRPGRPDGTLKDECLDVDEEITYAIDDLVSDPPQAEFLGFFFALFSASSNGDDAQIKALDVKRSNRDLLLQEEAKNRAIGEAFPSRKESLKAKKKISKDKPKKKKKKFSSKGKEG</sequence>
<gene>
    <name evidence="3" type="ORF">QJS04_geneDACA009950</name>
</gene>
<protein>
    <submittedName>
        <fullName evidence="3">Callose synthase 5</fullName>
    </submittedName>
</protein>
<dbReference type="GO" id="GO:0000148">
    <property type="term" value="C:1,3-beta-D-glucan synthase complex"/>
    <property type="evidence" value="ECO:0007669"/>
    <property type="project" value="InterPro"/>
</dbReference>
<dbReference type="EMBL" id="JAUJYN010000003">
    <property type="protein sequence ID" value="KAK1274726.1"/>
    <property type="molecule type" value="Genomic_DNA"/>
</dbReference>
<evidence type="ECO:0000259" key="2">
    <source>
        <dbReference type="Pfam" id="PF02364"/>
    </source>
</evidence>
<reference evidence="3" key="2">
    <citation type="submission" date="2023-06" db="EMBL/GenBank/DDBJ databases">
        <authorList>
            <person name="Ma L."/>
            <person name="Liu K.-W."/>
            <person name="Li Z."/>
            <person name="Hsiao Y.-Y."/>
            <person name="Qi Y."/>
            <person name="Fu T."/>
            <person name="Tang G."/>
            <person name="Zhang D."/>
            <person name="Sun W.-H."/>
            <person name="Liu D.-K."/>
            <person name="Li Y."/>
            <person name="Chen G.-Z."/>
            <person name="Liu X.-D."/>
            <person name="Liao X.-Y."/>
            <person name="Jiang Y.-T."/>
            <person name="Yu X."/>
            <person name="Hao Y."/>
            <person name="Huang J."/>
            <person name="Zhao X.-W."/>
            <person name="Ke S."/>
            <person name="Chen Y.-Y."/>
            <person name="Wu W.-L."/>
            <person name="Hsu J.-L."/>
            <person name="Lin Y.-F."/>
            <person name="Huang M.-D."/>
            <person name="Li C.-Y."/>
            <person name="Huang L."/>
            <person name="Wang Z.-W."/>
            <person name="Zhao X."/>
            <person name="Zhong W.-Y."/>
            <person name="Peng D.-H."/>
            <person name="Ahmad S."/>
            <person name="Lan S."/>
            <person name="Zhang J.-S."/>
            <person name="Tsai W.-C."/>
            <person name="Van De Peer Y."/>
            <person name="Liu Z.-J."/>
        </authorList>
    </citation>
    <scope>NUCLEOTIDE SEQUENCE</scope>
    <source>
        <strain evidence="3">SCP</strain>
        <tissue evidence="3">Leaves</tissue>
    </source>
</reference>
<accession>A0AAV9BE86</accession>
<name>A0AAV9BE86_ACOGR</name>
<dbReference type="PANTHER" id="PTHR12741">
    <property type="entry name" value="LYST-INTERACTING PROTEIN LIP5 DOPAMINE RESPONSIVE PROTEIN DRG-1"/>
    <property type="match status" value="1"/>
</dbReference>
<dbReference type="InterPro" id="IPR003440">
    <property type="entry name" value="Glyco_trans_48_dom"/>
</dbReference>
<dbReference type="AlphaFoldDB" id="A0AAV9BE86"/>
<dbReference type="GO" id="GO:0005886">
    <property type="term" value="C:plasma membrane"/>
    <property type="evidence" value="ECO:0007669"/>
    <property type="project" value="TreeGrafter"/>
</dbReference>
<feature type="compositionally biased region" description="Basic residues" evidence="1">
    <location>
        <begin position="402"/>
        <end position="425"/>
    </location>
</feature>
<dbReference type="GO" id="GO:0003843">
    <property type="term" value="F:1,3-beta-D-glucan synthase activity"/>
    <property type="evidence" value="ECO:0007669"/>
    <property type="project" value="InterPro"/>
</dbReference>